<dbReference type="GO" id="GO:0004662">
    <property type="term" value="F:CAAX-protein geranylgeranyltransferase activity"/>
    <property type="evidence" value="ECO:0007669"/>
    <property type="project" value="UniProtKB-EC"/>
</dbReference>
<dbReference type="PANTHER" id="PTHR11129">
    <property type="entry name" value="PROTEIN FARNESYLTRANSFERASE ALPHA SUBUNIT/RAB GERANYLGERANYL TRANSFERASE ALPHA SUBUNIT"/>
    <property type="match status" value="1"/>
</dbReference>
<dbReference type="OrthoDB" id="272289at2759"/>
<dbReference type="Pfam" id="PF01239">
    <property type="entry name" value="PPTA"/>
    <property type="match status" value="5"/>
</dbReference>
<name>A0A6A4VA42_AMPAM</name>
<dbReference type="GO" id="GO:0004660">
    <property type="term" value="F:protein farnesyltransferase activity"/>
    <property type="evidence" value="ECO:0007669"/>
    <property type="project" value="UniProtKB-EC"/>
</dbReference>
<dbReference type="PANTHER" id="PTHR11129:SF1">
    <property type="entry name" value="PROTEIN FARNESYLTRANSFERASE_GERANYLGERANYLTRANSFERASE TYPE-1 SUBUNIT ALPHA"/>
    <property type="match status" value="1"/>
</dbReference>
<evidence type="ECO:0000256" key="4">
    <source>
        <dbReference type="ARBA" id="ARBA00012702"/>
    </source>
</evidence>
<dbReference type="Proteomes" id="UP000440578">
    <property type="component" value="Unassembled WGS sequence"/>
</dbReference>
<evidence type="ECO:0000313" key="16">
    <source>
        <dbReference type="Proteomes" id="UP000440578"/>
    </source>
</evidence>
<evidence type="ECO:0000256" key="14">
    <source>
        <dbReference type="SAM" id="MobiDB-lite"/>
    </source>
</evidence>
<evidence type="ECO:0000313" key="15">
    <source>
        <dbReference type="EMBL" id="KAF0290615.1"/>
    </source>
</evidence>
<dbReference type="PROSITE" id="PS51147">
    <property type="entry name" value="PFTA"/>
    <property type="match status" value="5"/>
</dbReference>
<dbReference type="EC" id="2.5.1.58" evidence="4"/>
<comment type="cofactor">
    <cofactor evidence="1">
        <name>Mg(2+)</name>
        <dbReference type="ChEBI" id="CHEBI:18420"/>
    </cofactor>
</comment>
<dbReference type="GO" id="GO:0005953">
    <property type="term" value="C:CAAX-protein geranylgeranyltransferase complex"/>
    <property type="evidence" value="ECO:0007669"/>
    <property type="project" value="TreeGrafter"/>
</dbReference>
<dbReference type="GO" id="GO:0005965">
    <property type="term" value="C:protein farnesyltransferase complex"/>
    <property type="evidence" value="ECO:0007669"/>
    <property type="project" value="TreeGrafter"/>
</dbReference>
<keyword evidence="8" id="KW-0460">Magnesium</keyword>
<dbReference type="EC" id="2.5.1.59" evidence="3"/>
<dbReference type="AlphaFoldDB" id="A0A6A4VA42"/>
<sequence length="331" mass="38391">MPAAAETEPAPPSMFEEGSVDDPDWVPYGERPDWRDVQPVPQDDGPEPVVRILYSERFIDVYDRFRALLASGEVSERALRLTSAALELNPANYSVWHHRRHLLQALDCPLERELEFTRQMIEDHPKNYQVWHHRRVLVERRGQPGDERRLTEIVLSQDPKNFHAWQYRQWAVRRFDLFDGELEFAERLLEEDVRNNSAWNQRYFVCNNTTGFTSEVVAREVSFCLQALRKVKQNESAWNYLRGVLFQSSAGLSGHAELTEFCDGLLEAGCRAPQLLAFVVDASAERAAAGDKEALQRALRLCDELAAEHDTIRAQYWLYRRRALAKKHNIE</sequence>
<comment type="similarity">
    <text evidence="2">Belongs to the protein prenyltransferase subunit alpha family.</text>
</comment>
<evidence type="ECO:0000256" key="3">
    <source>
        <dbReference type="ARBA" id="ARBA00012700"/>
    </source>
</evidence>
<proteinExistence type="inferred from homology"/>
<reference evidence="15 16" key="1">
    <citation type="submission" date="2019-07" db="EMBL/GenBank/DDBJ databases">
        <title>Draft genome assembly of a fouling barnacle, Amphibalanus amphitrite (Darwin, 1854): The first reference genome for Thecostraca.</title>
        <authorList>
            <person name="Kim W."/>
        </authorList>
    </citation>
    <scope>NUCLEOTIDE SEQUENCE [LARGE SCALE GENOMIC DNA]</scope>
    <source>
        <strain evidence="15">SNU_AA5</strain>
        <tissue evidence="15">Soma without cirri and trophi</tissue>
    </source>
</reference>
<keyword evidence="7" id="KW-0677">Repeat</keyword>
<evidence type="ECO:0000256" key="8">
    <source>
        <dbReference type="ARBA" id="ARBA00022842"/>
    </source>
</evidence>
<feature type="region of interest" description="Disordered" evidence="14">
    <location>
        <begin position="1"/>
        <end position="43"/>
    </location>
</feature>
<dbReference type="SUPFAM" id="SSF48439">
    <property type="entry name" value="Protein prenylyltransferase"/>
    <property type="match status" value="1"/>
</dbReference>
<protein>
    <recommendedName>
        <fullName evidence="9">Protein farnesyltransferase/geranylgeranyltransferase type-1 subunit alpha</fullName>
        <ecNumber evidence="4">2.5.1.58</ecNumber>
        <ecNumber evidence="3">2.5.1.59</ecNumber>
    </recommendedName>
    <alternativeName>
        <fullName evidence="12">CAAX farnesyltransferase subunit alpha</fullName>
    </alternativeName>
    <alternativeName>
        <fullName evidence="11">FTase-alpha</fullName>
    </alternativeName>
    <alternativeName>
        <fullName evidence="10">Ras proteins prenyltransferase subunit alpha</fullName>
    </alternativeName>
    <alternativeName>
        <fullName evidence="13">Type I protein geranyl-geranyltransferase subunit alpha</fullName>
    </alternativeName>
</protein>
<dbReference type="InterPro" id="IPR002088">
    <property type="entry name" value="Prenyl_trans_a"/>
</dbReference>
<organism evidence="15 16">
    <name type="scientific">Amphibalanus amphitrite</name>
    <name type="common">Striped barnacle</name>
    <name type="synonym">Balanus amphitrite</name>
    <dbReference type="NCBI Taxonomy" id="1232801"/>
    <lineage>
        <taxon>Eukaryota</taxon>
        <taxon>Metazoa</taxon>
        <taxon>Ecdysozoa</taxon>
        <taxon>Arthropoda</taxon>
        <taxon>Crustacea</taxon>
        <taxon>Multicrustacea</taxon>
        <taxon>Cirripedia</taxon>
        <taxon>Thoracica</taxon>
        <taxon>Thoracicalcarea</taxon>
        <taxon>Balanomorpha</taxon>
        <taxon>Balanoidea</taxon>
        <taxon>Balanidae</taxon>
        <taxon>Amphibalaninae</taxon>
        <taxon>Amphibalanus</taxon>
    </lineage>
</organism>
<evidence type="ECO:0000256" key="12">
    <source>
        <dbReference type="ARBA" id="ARBA00043086"/>
    </source>
</evidence>
<keyword evidence="5" id="KW-0637">Prenyltransferase</keyword>
<comment type="caution">
    <text evidence="15">The sequence shown here is derived from an EMBL/GenBank/DDBJ whole genome shotgun (WGS) entry which is preliminary data.</text>
</comment>
<dbReference type="Gene3D" id="1.25.40.120">
    <property type="entry name" value="Protein prenylyltransferase"/>
    <property type="match status" value="1"/>
</dbReference>
<dbReference type="EMBL" id="VIIS01001942">
    <property type="protein sequence ID" value="KAF0290615.1"/>
    <property type="molecule type" value="Genomic_DNA"/>
</dbReference>
<evidence type="ECO:0000256" key="9">
    <source>
        <dbReference type="ARBA" id="ARBA00040965"/>
    </source>
</evidence>
<accession>A0A6A4VA42</accession>
<evidence type="ECO:0000256" key="5">
    <source>
        <dbReference type="ARBA" id="ARBA00022602"/>
    </source>
</evidence>
<evidence type="ECO:0000256" key="7">
    <source>
        <dbReference type="ARBA" id="ARBA00022737"/>
    </source>
</evidence>
<keyword evidence="6 15" id="KW-0808">Transferase</keyword>
<evidence type="ECO:0000256" key="6">
    <source>
        <dbReference type="ARBA" id="ARBA00022679"/>
    </source>
</evidence>
<evidence type="ECO:0000256" key="1">
    <source>
        <dbReference type="ARBA" id="ARBA00001946"/>
    </source>
</evidence>
<evidence type="ECO:0000256" key="10">
    <source>
        <dbReference type="ARBA" id="ARBA00041392"/>
    </source>
</evidence>
<keyword evidence="16" id="KW-1185">Reference proteome</keyword>
<evidence type="ECO:0000256" key="11">
    <source>
        <dbReference type="ARBA" id="ARBA00042436"/>
    </source>
</evidence>
<evidence type="ECO:0000256" key="13">
    <source>
        <dbReference type="ARBA" id="ARBA00043219"/>
    </source>
</evidence>
<evidence type="ECO:0000256" key="2">
    <source>
        <dbReference type="ARBA" id="ARBA00006734"/>
    </source>
</evidence>
<gene>
    <name evidence="15" type="primary">FNTA_0</name>
    <name evidence="15" type="ORF">FJT64_001199</name>
</gene>